<keyword evidence="1 5" id="KW-0032">Aminotransferase</keyword>
<accession>A0A926EES7</accession>
<evidence type="ECO:0000256" key="3">
    <source>
        <dbReference type="ARBA" id="ARBA00022679"/>
    </source>
</evidence>
<dbReference type="Proteomes" id="UP000660861">
    <property type="component" value="Unassembled WGS sequence"/>
</dbReference>
<dbReference type="InterPro" id="IPR005814">
    <property type="entry name" value="Aminotrans_3"/>
</dbReference>
<dbReference type="SUPFAM" id="SSF53383">
    <property type="entry name" value="PLP-dependent transferases"/>
    <property type="match status" value="1"/>
</dbReference>
<dbReference type="PROSITE" id="PS00600">
    <property type="entry name" value="AA_TRANSFER_CLASS_3"/>
    <property type="match status" value="1"/>
</dbReference>
<feature type="binding site" evidence="5">
    <location>
        <begin position="105"/>
        <end position="106"/>
    </location>
    <ligand>
        <name>pyridoxal 5'-phosphate</name>
        <dbReference type="ChEBI" id="CHEBI:597326"/>
    </ligand>
</feature>
<comment type="catalytic activity">
    <reaction evidence="5">
        <text>N(2)-acetyl-L-ornithine + 2-oxoglutarate = N-acetyl-L-glutamate 5-semialdehyde + L-glutamate</text>
        <dbReference type="Rhea" id="RHEA:18049"/>
        <dbReference type="ChEBI" id="CHEBI:16810"/>
        <dbReference type="ChEBI" id="CHEBI:29123"/>
        <dbReference type="ChEBI" id="CHEBI:29985"/>
        <dbReference type="ChEBI" id="CHEBI:57805"/>
        <dbReference type="EC" id="2.6.1.11"/>
    </reaction>
</comment>
<feature type="modified residue" description="N6-(pyridoxal phosphate)lysine" evidence="5">
    <location>
        <position position="252"/>
    </location>
</feature>
<dbReference type="GO" id="GO:0006526">
    <property type="term" value="P:L-arginine biosynthetic process"/>
    <property type="evidence" value="ECO:0007669"/>
    <property type="project" value="UniProtKB-UniRule"/>
</dbReference>
<dbReference type="InterPro" id="IPR015422">
    <property type="entry name" value="PyrdxlP-dep_Trfase_small"/>
</dbReference>
<dbReference type="PANTHER" id="PTHR11986">
    <property type="entry name" value="AMINOTRANSFERASE CLASS III"/>
    <property type="match status" value="1"/>
</dbReference>
<sequence>MKGDLIKAADQQYLAPIYNRFDAVLDHGKGAVCYALDGKEYIDFTAGIGVNSLGFCDEGWVKAVTEQLQKIQHTSNLYYTQPDTQVAENLCRRSGMEKVFFANSGAEANEGAIKVARKYGVDHYEGKRYKIITLVNSFHGRTVTTLTATGQEVFHKNFGPFTEGFDYALAGDMDDLRQKADDTTVAVMVEMIQGEGGVVPLSESYVKELSAFCEERDILFMVDEVQTGVGRTGKFFAYEYFDVKPDVVTLAKGLGGGLPIGAVLLGKKAADVLHYSDHGTTFGGNPVACAGAVEILKRIDDSFLEEVRMKGIHITDRVKKMPCVTGITGRGLMLGISLKEGLASVDILKECLAKGLLLLTAKTKLRMLPPLNISFEDIDKGLDILEQVLSSHE</sequence>
<dbReference type="GO" id="GO:0042802">
    <property type="term" value="F:identical protein binding"/>
    <property type="evidence" value="ECO:0007669"/>
    <property type="project" value="TreeGrafter"/>
</dbReference>
<dbReference type="GO" id="GO:0003992">
    <property type="term" value="F:N2-acetyl-L-ornithine:2-oxoglutarate 5-aminotransferase activity"/>
    <property type="evidence" value="ECO:0007669"/>
    <property type="project" value="UniProtKB-UniRule"/>
</dbReference>
<keyword evidence="2 5" id="KW-0028">Amino-acid biosynthesis</keyword>
<dbReference type="EMBL" id="JACRTC010000004">
    <property type="protein sequence ID" value="MBC8570551.1"/>
    <property type="molecule type" value="Genomic_DNA"/>
</dbReference>
<name>A0A926EES7_9FIRM</name>
<evidence type="ECO:0000256" key="2">
    <source>
        <dbReference type="ARBA" id="ARBA00022605"/>
    </source>
</evidence>
<dbReference type="NCBIfam" id="TIGR00707">
    <property type="entry name" value="argD"/>
    <property type="match status" value="1"/>
</dbReference>
<comment type="subcellular location">
    <subcellularLocation>
        <location evidence="5">Cytoplasm</location>
    </subcellularLocation>
</comment>
<keyword evidence="7" id="KW-1185">Reference proteome</keyword>
<dbReference type="PANTHER" id="PTHR11986:SF79">
    <property type="entry name" value="ACETYLORNITHINE AMINOTRANSFERASE, MITOCHONDRIAL"/>
    <property type="match status" value="1"/>
</dbReference>
<feature type="binding site" evidence="5">
    <location>
        <position position="280"/>
    </location>
    <ligand>
        <name>N(2)-acetyl-L-ornithine</name>
        <dbReference type="ChEBI" id="CHEBI:57805"/>
    </ligand>
</feature>
<dbReference type="GO" id="GO:0005737">
    <property type="term" value="C:cytoplasm"/>
    <property type="evidence" value="ECO:0007669"/>
    <property type="project" value="UniProtKB-SubCell"/>
</dbReference>
<dbReference type="Gene3D" id="3.90.1150.10">
    <property type="entry name" value="Aspartate Aminotransferase, domain 1"/>
    <property type="match status" value="1"/>
</dbReference>
<evidence type="ECO:0000313" key="7">
    <source>
        <dbReference type="Proteomes" id="UP000660861"/>
    </source>
</evidence>
<evidence type="ECO:0000256" key="1">
    <source>
        <dbReference type="ARBA" id="ARBA00022576"/>
    </source>
</evidence>
<protein>
    <recommendedName>
        <fullName evidence="5">Acetylornithine aminotransferase</fullName>
        <shortName evidence="5">ACOAT</shortName>
        <ecNumber evidence="5">2.6.1.11</ecNumber>
    </recommendedName>
</protein>
<dbReference type="NCBIfam" id="NF002325">
    <property type="entry name" value="PRK01278.1"/>
    <property type="match status" value="1"/>
</dbReference>
<proteinExistence type="inferred from homology"/>
<comment type="subunit">
    <text evidence="5">Homodimer.</text>
</comment>
<dbReference type="InterPro" id="IPR015424">
    <property type="entry name" value="PyrdxlP-dep_Trfase"/>
</dbReference>
<dbReference type="Pfam" id="PF00202">
    <property type="entry name" value="Aminotran_3"/>
    <property type="match status" value="1"/>
</dbReference>
<comment type="pathway">
    <text evidence="5">Amino-acid biosynthesis; L-arginine biosynthesis; N(2)-acetyl-L-ornithine from L-glutamate: step 4/4.</text>
</comment>
<dbReference type="InterPro" id="IPR050103">
    <property type="entry name" value="Class-III_PLP-dep_AT"/>
</dbReference>
<dbReference type="EC" id="2.6.1.11" evidence="5"/>
<dbReference type="RefSeq" id="WP_262397651.1">
    <property type="nucleotide sequence ID" value="NZ_JACRTC010000004.1"/>
</dbReference>
<dbReference type="AlphaFoldDB" id="A0A926EES7"/>
<evidence type="ECO:0000313" key="6">
    <source>
        <dbReference type="EMBL" id="MBC8570551.1"/>
    </source>
</evidence>
<keyword evidence="5" id="KW-0963">Cytoplasm</keyword>
<dbReference type="HAMAP" id="MF_01107">
    <property type="entry name" value="ArgD_aminotrans_3"/>
    <property type="match status" value="1"/>
</dbReference>
<dbReference type="FunFam" id="3.40.640.10:FF:000004">
    <property type="entry name" value="Acetylornithine aminotransferase"/>
    <property type="match status" value="1"/>
</dbReference>
<dbReference type="GO" id="GO:0030170">
    <property type="term" value="F:pyridoxal phosphate binding"/>
    <property type="evidence" value="ECO:0007669"/>
    <property type="project" value="InterPro"/>
</dbReference>
<dbReference type="InterPro" id="IPR049704">
    <property type="entry name" value="Aminotrans_3_PPA_site"/>
</dbReference>
<keyword evidence="4 5" id="KW-0663">Pyridoxal phosphate</keyword>
<comment type="similarity">
    <text evidence="5">Belongs to the class-III pyridoxal-phosphate-dependent aminotransferase family. ArgD subfamily.</text>
</comment>
<dbReference type="InterPro" id="IPR015421">
    <property type="entry name" value="PyrdxlP-dep_Trfase_major"/>
</dbReference>
<dbReference type="Gene3D" id="3.40.640.10">
    <property type="entry name" value="Type I PLP-dependent aspartate aminotransferase-like (Major domain)"/>
    <property type="match status" value="1"/>
</dbReference>
<gene>
    <name evidence="5" type="primary">argD</name>
    <name evidence="6" type="ORF">H8709_06860</name>
</gene>
<dbReference type="InterPro" id="IPR004636">
    <property type="entry name" value="AcOrn/SuccOrn_fam"/>
</dbReference>
<comment type="caution">
    <text evidence="6">The sequence shown here is derived from an EMBL/GenBank/DDBJ whole genome shotgun (WGS) entry which is preliminary data.</text>
</comment>
<comment type="cofactor">
    <cofactor evidence="5">
        <name>pyridoxal 5'-phosphate</name>
        <dbReference type="ChEBI" id="CHEBI:597326"/>
    </cofactor>
    <text evidence="5">Binds 1 pyridoxal phosphate per subunit.</text>
</comment>
<dbReference type="PIRSF" id="PIRSF000521">
    <property type="entry name" value="Transaminase_4ab_Lys_Orn"/>
    <property type="match status" value="1"/>
</dbReference>
<feature type="binding site" evidence="5">
    <location>
        <position position="138"/>
    </location>
    <ligand>
        <name>pyridoxal 5'-phosphate</name>
        <dbReference type="ChEBI" id="CHEBI:597326"/>
    </ligand>
</feature>
<evidence type="ECO:0000256" key="4">
    <source>
        <dbReference type="ARBA" id="ARBA00022898"/>
    </source>
</evidence>
<organism evidence="6 7">
    <name type="scientific">Zongyangia hominis</name>
    <dbReference type="NCBI Taxonomy" id="2763677"/>
    <lineage>
        <taxon>Bacteria</taxon>
        <taxon>Bacillati</taxon>
        <taxon>Bacillota</taxon>
        <taxon>Clostridia</taxon>
        <taxon>Eubacteriales</taxon>
        <taxon>Oscillospiraceae</taxon>
        <taxon>Zongyangia</taxon>
    </lineage>
</organism>
<keyword evidence="3 5" id="KW-0808">Transferase</keyword>
<feature type="binding site" evidence="5">
    <location>
        <position position="141"/>
    </location>
    <ligand>
        <name>N(2)-acetyl-L-ornithine</name>
        <dbReference type="ChEBI" id="CHEBI:57805"/>
    </ligand>
</feature>
<feature type="binding site" evidence="5">
    <location>
        <position position="281"/>
    </location>
    <ligand>
        <name>pyridoxal 5'-phosphate</name>
        <dbReference type="ChEBI" id="CHEBI:597326"/>
    </ligand>
</feature>
<dbReference type="CDD" id="cd00610">
    <property type="entry name" value="OAT_like"/>
    <property type="match status" value="1"/>
</dbReference>
<comment type="miscellaneous">
    <text evidence="5">May also have succinyldiaminopimelate aminotransferase activity, thus carrying out the corresponding step in lysine biosynthesis.</text>
</comment>
<evidence type="ECO:0000256" key="5">
    <source>
        <dbReference type="HAMAP-Rule" id="MF_01107"/>
    </source>
</evidence>
<keyword evidence="5" id="KW-0055">Arginine biosynthesis</keyword>
<feature type="binding site" evidence="5">
    <location>
        <begin position="223"/>
        <end position="226"/>
    </location>
    <ligand>
        <name>pyridoxal 5'-phosphate</name>
        <dbReference type="ChEBI" id="CHEBI:597326"/>
    </ligand>
</feature>
<reference evidence="6" key="1">
    <citation type="submission" date="2020-08" db="EMBL/GenBank/DDBJ databases">
        <title>Genome public.</title>
        <authorList>
            <person name="Liu C."/>
            <person name="Sun Q."/>
        </authorList>
    </citation>
    <scope>NUCLEOTIDE SEQUENCE</scope>
    <source>
        <strain evidence="6">NSJ-54</strain>
    </source>
</reference>